<dbReference type="Proteomes" id="UP001165587">
    <property type="component" value="Unassembled WGS sequence"/>
</dbReference>
<comment type="caution">
    <text evidence="1">The sequence shown here is derived from an EMBL/GenBank/DDBJ whole genome shotgun (WGS) entry which is preliminary data.</text>
</comment>
<sequence>MRFAPTVNLDEIRALAMWVHSRAELEGVTRRYNP</sequence>
<reference evidence="1" key="1">
    <citation type="submission" date="2022-08" db="EMBL/GenBank/DDBJ databases">
        <authorList>
            <person name="Deng Y."/>
            <person name="Han X.-F."/>
            <person name="Zhang Y.-Q."/>
        </authorList>
    </citation>
    <scope>NUCLEOTIDE SEQUENCE</scope>
    <source>
        <strain evidence="1">CPCC 203407</strain>
    </source>
</reference>
<dbReference type="EMBL" id="JANLCK010000001">
    <property type="protein sequence ID" value="MCS5724576.1"/>
    <property type="molecule type" value="Genomic_DNA"/>
</dbReference>
<proteinExistence type="predicted"/>
<keyword evidence="2" id="KW-1185">Reference proteome</keyword>
<dbReference type="RefSeq" id="WP_259525327.1">
    <property type="nucleotide sequence ID" value="NZ_JANLCK010000001.1"/>
</dbReference>
<dbReference type="AlphaFoldDB" id="A0AA41XAE0"/>
<name>A0AA41XAE0_9MICO</name>
<gene>
    <name evidence="1" type="ORF">N1028_01570</name>
</gene>
<evidence type="ECO:0000313" key="2">
    <source>
        <dbReference type="Proteomes" id="UP001165587"/>
    </source>
</evidence>
<evidence type="ECO:0000313" key="1">
    <source>
        <dbReference type="EMBL" id="MCS5724576.1"/>
    </source>
</evidence>
<accession>A0AA41XAE0</accession>
<organism evidence="1 2">
    <name type="scientific">Herbiconiux oxytropis</name>
    <dbReference type="NCBI Taxonomy" id="2970915"/>
    <lineage>
        <taxon>Bacteria</taxon>
        <taxon>Bacillati</taxon>
        <taxon>Actinomycetota</taxon>
        <taxon>Actinomycetes</taxon>
        <taxon>Micrococcales</taxon>
        <taxon>Microbacteriaceae</taxon>
        <taxon>Herbiconiux</taxon>
    </lineage>
</organism>
<protein>
    <submittedName>
        <fullName evidence="1">Uncharacterized protein</fullName>
    </submittedName>
</protein>